<sequence length="97" mass="11306">MDGRLHAVHFNWRCCHHYRCYGDRRADRVSSKSISTSELFSPALLWTGSYISAWGEDRMMQSREEKGALCYWYHIAHLVCHSSAVDLYPWFGAQAFS</sequence>
<evidence type="ECO:0000313" key="2">
    <source>
        <dbReference type="Proteomes" id="UP000518266"/>
    </source>
</evidence>
<proteinExistence type="predicted"/>
<accession>A0A7J5Y0M0</accession>
<dbReference type="AlphaFoldDB" id="A0A7J5Y0M0"/>
<keyword evidence="2" id="KW-1185">Reference proteome</keyword>
<dbReference type="Proteomes" id="UP000518266">
    <property type="component" value="Unassembled WGS sequence"/>
</dbReference>
<dbReference type="EMBL" id="JAAKFY010000018">
    <property type="protein sequence ID" value="KAF3842955.1"/>
    <property type="molecule type" value="Genomic_DNA"/>
</dbReference>
<organism evidence="1 2">
    <name type="scientific">Dissostichus mawsoni</name>
    <name type="common">Antarctic cod</name>
    <dbReference type="NCBI Taxonomy" id="36200"/>
    <lineage>
        <taxon>Eukaryota</taxon>
        <taxon>Metazoa</taxon>
        <taxon>Chordata</taxon>
        <taxon>Craniata</taxon>
        <taxon>Vertebrata</taxon>
        <taxon>Euteleostomi</taxon>
        <taxon>Actinopterygii</taxon>
        <taxon>Neopterygii</taxon>
        <taxon>Teleostei</taxon>
        <taxon>Neoteleostei</taxon>
        <taxon>Acanthomorphata</taxon>
        <taxon>Eupercaria</taxon>
        <taxon>Perciformes</taxon>
        <taxon>Notothenioidei</taxon>
        <taxon>Nototheniidae</taxon>
        <taxon>Dissostichus</taxon>
    </lineage>
</organism>
<gene>
    <name evidence="1" type="ORF">F7725_001804</name>
</gene>
<reference evidence="1 2" key="1">
    <citation type="submission" date="2020-03" db="EMBL/GenBank/DDBJ databases">
        <title>Dissostichus mawsoni Genome sequencing and assembly.</title>
        <authorList>
            <person name="Park H."/>
        </authorList>
    </citation>
    <scope>NUCLEOTIDE SEQUENCE [LARGE SCALE GENOMIC DNA]</scope>
    <source>
        <strain evidence="1">DM0001</strain>
        <tissue evidence="1">Muscle</tissue>
    </source>
</reference>
<evidence type="ECO:0000313" key="1">
    <source>
        <dbReference type="EMBL" id="KAF3842955.1"/>
    </source>
</evidence>
<name>A0A7J5Y0M0_DISMA</name>
<feature type="non-terminal residue" evidence="1">
    <location>
        <position position="97"/>
    </location>
</feature>
<comment type="caution">
    <text evidence="1">The sequence shown here is derived from an EMBL/GenBank/DDBJ whole genome shotgun (WGS) entry which is preliminary data.</text>
</comment>
<protein>
    <submittedName>
        <fullName evidence="1">Uncharacterized protein</fullName>
    </submittedName>
</protein>